<dbReference type="PRINTS" id="PR00461">
    <property type="entry name" value="PLPEROXIDASE"/>
</dbReference>
<dbReference type="SUPFAM" id="SSF48113">
    <property type="entry name" value="Heme-dependent peroxidases"/>
    <property type="match status" value="1"/>
</dbReference>
<keyword evidence="10" id="KW-0106">Calcium</keyword>
<feature type="binding site" evidence="9">
    <location>
        <position position="129"/>
    </location>
    <ligand>
        <name>substrate</name>
    </ligand>
</feature>
<keyword evidence="6 10" id="KW-0479">Metal-binding</keyword>
<evidence type="ECO:0000256" key="2">
    <source>
        <dbReference type="ARBA" id="ARBA00001970"/>
    </source>
</evidence>
<reference evidence="14" key="2">
    <citation type="submission" date="2021-03" db="UniProtKB">
        <authorList>
            <consortium name="EnsemblPlants"/>
        </authorList>
    </citation>
    <scope>IDENTIFICATION</scope>
</reference>
<dbReference type="PROSITE" id="PS50873">
    <property type="entry name" value="PEROXIDASE_4"/>
    <property type="match status" value="1"/>
</dbReference>
<protein>
    <recommendedName>
        <fullName evidence="3">peroxidase</fullName>
        <ecNumber evidence="3">1.11.1.7</ecNumber>
    </recommendedName>
</protein>
<keyword evidence="12" id="KW-0732">Signal</keyword>
<evidence type="ECO:0000256" key="5">
    <source>
        <dbReference type="ARBA" id="ARBA00022617"/>
    </source>
</evidence>
<dbReference type="Gene3D" id="1.10.420.10">
    <property type="entry name" value="Peroxidase, domain 2"/>
    <property type="match status" value="2"/>
</dbReference>
<organism evidence="14 15">
    <name type="scientific">Chenopodium quinoa</name>
    <name type="common">Quinoa</name>
    <dbReference type="NCBI Taxonomy" id="63459"/>
    <lineage>
        <taxon>Eukaryota</taxon>
        <taxon>Viridiplantae</taxon>
        <taxon>Streptophyta</taxon>
        <taxon>Embryophyta</taxon>
        <taxon>Tracheophyta</taxon>
        <taxon>Spermatophyta</taxon>
        <taxon>Magnoliopsida</taxon>
        <taxon>eudicotyledons</taxon>
        <taxon>Gunneridae</taxon>
        <taxon>Pentapetalae</taxon>
        <taxon>Caryophyllales</taxon>
        <taxon>Chenopodiaceae</taxon>
        <taxon>Chenopodioideae</taxon>
        <taxon>Atripliceae</taxon>
        <taxon>Chenopodium</taxon>
    </lineage>
</organism>
<dbReference type="GO" id="GO:0046872">
    <property type="term" value="F:metal ion binding"/>
    <property type="evidence" value="ECO:0007669"/>
    <property type="project" value="UniProtKB-KW"/>
</dbReference>
<keyword evidence="5" id="KW-0349">Heme</keyword>
<reference evidence="14" key="1">
    <citation type="journal article" date="2017" name="Nature">
        <title>The genome of Chenopodium quinoa.</title>
        <authorList>
            <person name="Jarvis D.E."/>
            <person name="Ho Y.S."/>
            <person name="Lightfoot D.J."/>
            <person name="Schmoeckel S.M."/>
            <person name="Li B."/>
            <person name="Borm T.J.A."/>
            <person name="Ohyanagi H."/>
            <person name="Mineta K."/>
            <person name="Michell C.T."/>
            <person name="Saber N."/>
            <person name="Kharbatia N.M."/>
            <person name="Rupper R.R."/>
            <person name="Sharp A.R."/>
            <person name="Dally N."/>
            <person name="Boughton B.A."/>
            <person name="Woo Y.H."/>
            <person name="Gao G."/>
            <person name="Schijlen E.G.W.M."/>
            <person name="Guo X."/>
            <person name="Momin A.A."/>
            <person name="Negrao S."/>
            <person name="Al-Babili S."/>
            <person name="Gehring C."/>
            <person name="Roessner U."/>
            <person name="Jung C."/>
            <person name="Murphy K."/>
            <person name="Arold S.T."/>
            <person name="Gojobori T."/>
            <person name="van der Linden C.G."/>
            <person name="van Loo E.N."/>
            <person name="Jellen E.N."/>
            <person name="Maughan P.J."/>
            <person name="Tester M."/>
        </authorList>
    </citation>
    <scope>NUCLEOTIDE SEQUENCE [LARGE SCALE GENOMIC DNA]</scope>
    <source>
        <strain evidence="14">cv. PI 614886</strain>
    </source>
</reference>
<dbReference type="Gramene" id="AUR62036668-RA">
    <property type="protein sequence ID" value="AUR62036668-RA:cds"/>
    <property type="gene ID" value="AUR62036668"/>
</dbReference>
<dbReference type="InterPro" id="IPR010255">
    <property type="entry name" value="Haem_peroxidase_sf"/>
</dbReference>
<name>A0A803MWT8_CHEQI</name>
<dbReference type="GO" id="GO:0140825">
    <property type="term" value="F:lactoperoxidase activity"/>
    <property type="evidence" value="ECO:0007669"/>
    <property type="project" value="UniProtKB-EC"/>
</dbReference>
<feature type="binding site" evidence="10">
    <location>
        <position position="188"/>
    </location>
    <ligand>
        <name>Ca(2+)</name>
        <dbReference type="ChEBI" id="CHEBI:29108"/>
        <label>2</label>
    </ligand>
</feature>
<evidence type="ECO:0000256" key="9">
    <source>
        <dbReference type="PIRSR" id="PIRSR600823-2"/>
    </source>
</evidence>
<evidence type="ECO:0000313" key="15">
    <source>
        <dbReference type="Proteomes" id="UP000596660"/>
    </source>
</evidence>
<feature type="binding site" evidence="10">
    <location>
        <position position="196"/>
    </location>
    <ligand>
        <name>Ca(2+)</name>
        <dbReference type="ChEBI" id="CHEBI:29108"/>
        <label>2</label>
    </ligand>
</feature>
<keyword evidence="15" id="KW-1185">Reference proteome</keyword>
<evidence type="ECO:0000259" key="13">
    <source>
        <dbReference type="PROSITE" id="PS50873"/>
    </source>
</evidence>
<evidence type="ECO:0000256" key="1">
    <source>
        <dbReference type="ARBA" id="ARBA00000189"/>
    </source>
</evidence>
<evidence type="ECO:0000256" key="6">
    <source>
        <dbReference type="ARBA" id="ARBA00022723"/>
    </source>
</evidence>
<dbReference type="Proteomes" id="UP000596660">
    <property type="component" value="Unplaced"/>
</dbReference>
<keyword evidence="7" id="KW-0560">Oxidoreductase</keyword>
<dbReference type="Pfam" id="PF00141">
    <property type="entry name" value="peroxidase"/>
    <property type="match status" value="1"/>
</dbReference>
<dbReference type="AlphaFoldDB" id="A0A803MWT8"/>
<dbReference type="PANTHER" id="PTHR31235">
    <property type="entry name" value="PEROXIDASE 25-RELATED"/>
    <property type="match status" value="1"/>
</dbReference>
<comment type="cofactor">
    <cofactor evidence="10">
        <name>Ca(2+)</name>
        <dbReference type="ChEBI" id="CHEBI:29108"/>
    </cofactor>
    <text evidence="10">Binds 2 calcium ions per subunit.</text>
</comment>
<feature type="chain" id="PRO_5031570072" description="peroxidase" evidence="12">
    <location>
        <begin position="24"/>
        <end position="267"/>
    </location>
</feature>
<dbReference type="EC" id="1.11.1.7" evidence="3"/>
<comment type="similarity">
    <text evidence="11">Belongs to the peroxidase family.</text>
</comment>
<dbReference type="GO" id="GO:0020037">
    <property type="term" value="F:heme binding"/>
    <property type="evidence" value="ECO:0007669"/>
    <property type="project" value="InterPro"/>
</dbReference>
<evidence type="ECO:0000256" key="10">
    <source>
        <dbReference type="PIRSR" id="PIRSR600823-3"/>
    </source>
</evidence>
<feature type="signal peptide" evidence="12">
    <location>
        <begin position="1"/>
        <end position="23"/>
    </location>
</feature>
<evidence type="ECO:0000256" key="11">
    <source>
        <dbReference type="RuleBase" id="RU004241"/>
    </source>
</evidence>
<feature type="domain" description="Plant heme peroxidase family profile" evidence="13">
    <location>
        <begin position="88"/>
        <end position="267"/>
    </location>
</feature>
<comment type="cofactor">
    <cofactor evidence="2">
        <name>heme b</name>
        <dbReference type="ChEBI" id="CHEBI:60344"/>
    </cofactor>
</comment>
<comment type="catalytic activity">
    <reaction evidence="1">
        <text>2 a phenolic donor + H2O2 = 2 a phenolic radical donor + 2 H2O</text>
        <dbReference type="Rhea" id="RHEA:56136"/>
        <dbReference type="ChEBI" id="CHEBI:15377"/>
        <dbReference type="ChEBI" id="CHEBI:16240"/>
        <dbReference type="ChEBI" id="CHEBI:139520"/>
        <dbReference type="ChEBI" id="CHEBI:139521"/>
        <dbReference type="EC" id="1.11.1.7"/>
    </reaction>
</comment>
<keyword evidence="8" id="KW-0408">Iron</keyword>
<dbReference type="GO" id="GO:0006979">
    <property type="term" value="P:response to oxidative stress"/>
    <property type="evidence" value="ECO:0007669"/>
    <property type="project" value="InterPro"/>
</dbReference>
<evidence type="ECO:0000256" key="7">
    <source>
        <dbReference type="ARBA" id="ARBA00023002"/>
    </source>
</evidence>
<accession>A0A803MWT8</accession>
<dbReference type="EnsemblPlants" id="AUR62036668-RA">
    <property type="protein sequence ID" value="AUR62036668-RA:cds"/>
    <property type="gene ID" value="AUR62036668"/>
</dbReference>
<evidence type="ECO:0000256" key="4">
    <source>
        <dbReference type="ARBA" id="ARBA00022559"/>
    </source>
</evidence>
<proteinExistence type="inferred from homology"/>
<dbReference type="InterPro" id="IPR000823">
    <property type="entry name" value="Peroxidase_pln"/>
</dbReference>
<evidence type="ECO:0000256" key="12">
    <source>
        <dbReference type="SAM" id="SignalP"/>
    </source>
</evidence>
<dbReference type="InterPro" id="IPR002016">
    <property type="entry name" value="Haem_peroxidase"/>
</dbReference>
<dbReference type="OMA" id="SIIWKRV"/>
<keyword evidence="4" id="KW-0575">Peroxidase</keyword>
<evidence type="ECO:0000313" key="14">
    <source>
        <dbReference type="EnsemblPlants" id="AUR62036668-RA:cds"/>
    </source>
</evidence>
<evidence type="ECO:0000256" key="8">
    <source>
        <dbReference type="ARBA" id="ARBA00023004"/>
    </source>
</evidence>
<sequence>MASKVLFMLLILAICSTFVICNAGGSKKNLHNKHKEGWKNGGGYDSFEPKYDNGGLKDDFYHKSCPRAEEIVHSVTERHVSSNPNLPAKLIRVLFHDCFVRYGRPLWKVPTGRRDGTISLASETTTNIPPGASNFTVLSNIFANKSLSVHDLVALSGDQDPSLDPDYADFLRTQCKNSTDRITTVEMDPGSSLSFDNHYFKILKDRKGLFVSDAALLTNDDARKFALKLLNPKKFFDEFAKSMEKMGAIGVLTGNQGQIRKHCSLVN</sequence>
<dbReference type="Gene3D" id="1.10.520.10">
    <property type="match status" value="3"/>
</dbReference>
<evidence type="ECO:0000256" key="3">
    <source>
        <dbReference type="ARBA" id="ARBA00012313"/>
    </source>
</evidence>